<dbReference type="EMBL" id="CP147404">
    <property type="protein sequence ID" value="WXB91774.1"/>
    <property type="molecule type" value="Genomic_DNA"/>
</dbReference>
<accession>A0ABZ2N2H8</accession>
<evidence type="ECO:0000313" key="2">
    <source>
        <dbReference type="Proteomes" id="UP001387364"/>
    </source>
</evidence>
<dbReference type="SUPFAM" id="SSF140415">
    <property type="entry name" value="YppE-like"/>
    <property type="match status" value="1"/>
</dbReference>
<name>A0ABZ2N2H8_9BACI</name>
<dbReference type="Gene3D" id="1.20.120.440">
    <property type="entry name" value="YppE-like"/>
    <property type="match status" value="1"/>
</dbReference>
<dbReference type="InterPro" id="IPR014913">
    <property type="entry name" value="YppE-like"/>
</dbReference>
<gene>
    <name evidence="1" type="ORF">WDJ61_10895</name>
</gene>
<evidence type="ECO:0000313" key="1">
    <source>
        <dbReference type="EMBL" id="WXB91774.1"/>
    </source>
</evidence>
<proteinExistence type="predicted"/>
<sequence>MKELQKLTTELMTIVKEANEIYHEKRKTNEKGDFYQEVKPFADRANKVSIHWKKEIETQLQQGGFKYIHQPQVKAVVENIELVSVQAFFPETSYTRFKNYIESTNFLLNSLLKELK</sequence>
<dbReference type="Proteomes" id="UP001387364">
    <property type="component" value="Chromosome"/>
</dbReference>
<dbReference type="RefSeq" id="WP_338749598.1">
    <property type="nucleotide sequence ID" value="NZ_CP147404.1"/>
</dbReference>
<organism evidence="1 2">
    <name type="scientific">Bacillus kandeliae</name>
    <dbReference type="NCBI Taxonomy" id="3129297"/>
    <lineage>
        <taxon>Bacteria</taxon>
        <taxon>Bacillati</taxon>
        <taxon>Bacillota</taxon>
        <taxon>Bacilli</taxon>
        <taxon>Bacillales</taxon>
        <taxon>Bacillaceae</taxon>
        <taxon>Bacillus</taxon>
    </lineage>
</organism>
<keyword evidence="2" id="KW-1185">Reference proteome</keyword>
<reference evidence="1 2" key="1">
    <citation type="submission" date="2024-02" db="EMBL/GenBank/DDBJ databases">
        <title>Seven novel Bacillus-like species.</title>
        <authorList>
            <person name="Liu G."/>
        </authorList>
    </citation>
    <scope>NUCLEOTIDE SEQUENCE [LARGE SCALE GENOMIC DNA]</scope>
    <source>
        <strain evidence="1 2">FJAT-52991</strain>
    </source>
</reference>
<dbReference type="Pfam" id="PF08807">
    <property type="entry name" value="DUF1798"/>
    <property type="match status" value="1"/>
</dbReference>
<dbReference type="InterPro" id="IPR023351">
    <property type="entry name" value="YppE-like_sf"/>
</dbReference>
<protein>
    <submittedName>
        <fullName evidence="1">DUF1798 family protein</fullName>
    </submittedName>
</protein>